<accession>A0A8H3F144</accession>
<protein>
    <submittedName>
        <fullName evidence="2">Uncharacterized protein</fullName>
    </submittedName>
</protein>
<feature type="compositionally biased region" description="Basic and acidic residues" evidence="1">
    <location>
        <begin position="213"/>
        <end position="222"/>
    </location>
</feature>
<dbReference type="EMBL" id="CAJPDT010000014">
    <property type="protein sequence ID" value="CAF9915285.1"/>
    <property type="molecule type" value="Genomic_DNA"/>
</dbReference>
<dbReference type="Proteomes" id="UP000664534">
    <property type="component" value="Unassembled WGS sequence"/>
</dbReference>
<feature type="region of interest" description="Disordered" evidence="1">
    <location>
        <begin position="1"/>
        <end position="254"/>
    </location>
</feature>
<gene>
    <name evidence="2" type="ORF">IMSHALPRED_002393</name>
</gene>
<feature type="compositionally biased region" description="Basic and acidic residues" evidence="1">
    <location>
        <begin position="191"/>
        <end position="200"/>
    </location>
</feature>
<evidence type="ECO:0000313" key="2">
    <source>
        <dbReference type="EMBL" id="CAF9915285.1"/>
    </source>
</evidence>
<feature type="compositionally biased region" description="Acidic residues" evidence="1">
    <location>
        <begin position="66"/>
        <end position="85"/>
    </location>
</feature>
<dbReference type="AlphaFoldDB" id="A0A8H3F144"/>
<keyword evidence="3" id="KW-1185">Reference proteome</keyword>
<evidence type="ECO:0000256" key="1">
    <source>
        <dbReference type="SAM" id="MobiDB-lite"/>
    </source>
</evidence>
<proteinExistence type="predicted"/>
<evidence type="ECO:0000313" key="3">
    <source>
        <dbReference type="Proteomes" id="UP000664534"/>
    </source>
</evidence>
<comment type="caution">
    <text evidence="2">The sequence shown here is derived from an EMBL/GenBank/DDBJ whole genome shotgun (WGS) entry which is preliminary data.</text>
</comment>
<reference evidence="2" key="1">
    <citation type="submission" date="2021-03" db="EMBL/GenBank/DDBJ databases">
        <authorList>
            <person name="Tagirdzhanova G."/>
        </authorList>
    </citation>
    <scope>NUCLEOTIDE SEQUENCE</scope>
</reference>
<organism evidence="2 3">
    <name type="scientific">Imshaugia aleurites</name>
    <dbReference type="NCBI Taxonomy" id="172621"/>
    <lineage>
        <taxon>Eukaryota</taxon>
        <taxon>Fungi</taxon>
        <taxon>Dikarya</taxon>
        <taxon>Ascomycota</taxon>
        <taxon>Pezizomycotina</taxon>
        <taxon>Lecanoromycetes</taxon>
        <taxon>OSLEUM clade</taxon>
        <taxon>Lecanoromycetidae</taxon>
        <taxon>Lecanorales</taxon>
        <taxon>Lecanorineae</taxon>
        <taxon>Parmeliaceae</taxon>
        <taxon>Imshaugia</taxon>
    </lineage>
</organism>
<sequence length="269" mass="29182">MDVQGEVDDASNTSSSHSSDDSYTDPPSPTGEPYDAFAGYYRRPGASRSHGANGRIAGSRMRFSPDEEIDTDAADGFLDSEDGSEVDVQGLSVKGRPPRIVRAAGKGDQRRRQNASTPLARSKRSGRVLDQSRVMASGLKSNIDGELNLEQSHVSQERPVSRLRSGSKTRSPKLPSGKNLPEPIFVLRPRFLSDAKEKGKPANVLNSGGCNRDISKNPHEGTKALPSRPAQVKYPKKKKTPKYQPPSVGDDLRSDAEFDADLGLLIRDV</sequence>
<dbReference type="OrthoDB" id="5421090at2759"/>
<name>A0A8H3F144_9LECA</name>